<organism evidence="4 5">
    <name type="scientific">Dermatophagoides farinae</name>
    <name type="common">American house dust mite</name>
    <dbReference type="NCBI Taxonomy" id="6954"/>
    <lineage>
        <taxon>Eukaryota</taxon>
        <taxon>Metazoa</taxon>
        <taxon>Ecdysozoa</taxon>
        <taxon>Arthropoda</taxon>
        <taxon>Chelicerata</taxon>
        <taxon>Arachnida</taxon>
        <taxon>Acari</taxon>
        <taxon>Acariformes</taxon>
        <taxon>Sarcoptiformes</taxon>
        <taxon>Astigmata</taxon>
        <taxon>Psoroptidia</taxon>
        <taxon>Analgoidea</taxon>
        <taxon>Pyroglyphidae</taxon>
        <taxon>Dermatophagoidinae</taxon>
        <taxon>Dermatophagoides</taxon>
    </lineage>
</organism>
<reference evidence="4" key="1">
    <citation type="submission" date="2013-05" db="EMBL/GenBank/DDBJ databases">
        <authorList>
            <person name="Yim A.K.Y."/>
            <person name="Chan T.F."/>
            <person name="Ji K.M."/>
            <person name="Liu X.Y."/>
            <person name="Zhou J.W."/>
            <person name="Li R.Q."/>
            <person name="Yang K.Y."/>
            <person name="Li J."/>
            <person name="Li M."/>
            <person name="Law P.T.W."/>
            <person name="Wu Y.L."/>
            <person name="Cai Z.L."/>
            <person name="Qin H."/>
            <person name="Bao Y."/>
            <person name="Leung R.K.K."/>
            <person name="Ng P.K.S."/>
            <person name="Zou J."/>
            <person name="Zhong X.J."/>
            <person name="Ran P.X."/>
            <person name="Zhong N.S."/>
            <person name="Liu Z.G."/>
            <person name="Tsui S.K.W."/>
        </authorList>
    </citation>
    <scope>NUCLEOTIDE SEQUENCE</scope>
    <source>
        <strain evidence="4">Derf</strain>
        <tissue evidence="4">Whole organism</tissue>
    </source>
</reference>
<dbReference type="InterPro" id="IPR001810">
    <property type="entry name" value="F-box_dom"/>
</dbReference>
<dbReference type="GO" id="GO:0007088">
    <property type="term" value="P:regulation of mitotic nuclear division"/>
    <property type="evidence" value="ECO:0007669"/>
    <property type="project" value="InterPro"/>
</dbReference>
<comment type="caution">
    <text evidence="4">The sequence shown here is derived from an EMBL/GenBank/DDBJ whole genome shotgun (WGS) entry which is preliminary data.</text>
</comment>
<dbReference type="InterPro" id="IPR036047">
    <property type="entry name" value="F-box-like_dom_sf"/>
</dbReference>
<dbReference type="Pfam" id="PF00646">
    <property type="entry name" value="F-box"/>
    <property type="match status" value="1"/>
</dbReference>
<reference evidence="3" key="2">
    <citation type="submission" date="2020-06" db="EMBL/GenBank/DDBJ databases">
        <authorList>
            <person name="Ji K."/>
            <person name="Li J."/>
        </authorList>
    </citation>
    <scope>NUCLEOTIDE SEQUENCE</scope>
    <source>
        <strain evidence="3">JKM2019</strain>
        <tissue evidence="3">Whole body</tissue>
    </source>
</reference>
<dbReference type="InterPro" id="IPR047147">
    <property type="entry name" value="FBX5_43"/>
</dbReference>
<feature type="domain" description="F-box" evidence="2">
    <location>
        <begin position="22"/>
        <end position="62"/>
    </location>
</feature>
<dbReference type="SMART" id="SM00256">
    <property type="entry name" value="FBOX"/>
    <property type="match status" value="1"/>
</dbReference>
<reference evidence="4" key="4">
    <citation type="journal article" date="2022" name="Res Sq">
        <title>Comparative Genomics Reveals Insights into the Divergent Evolution of Astigmatic Mites and Household Pest Adaptations.</title>
        <authorList>
            <person name="Xiong Q."/>
            <person name="Wan A.T.-Y."/>
            <person name="Liu X.-Y."/>
            <person name="Fung C.S.-H."/>
            <person name="Xiao X."/>
            <person name="Malainual N."/>
            <person name="Hou J."/>
            <person name="Wang L."/>
            <person name="Wang M."/>
            <person name="Yang K."/>
            <person name="Cui Y."/>
            <person name="Leung E."/>
            <person name="Nong W."/>
            <person name="Shin S.-K."/>
            <person name="Au S."/>
            <person name="Jeong K.Y."/>
            <person name="Chew F.T."/>
            <person name="Hui J."/>
            <person name="Leung T.F."/>
            <person name="Tungtrongchitr A."/>
            <person name="Zhong N."/>
            <person name="Liu Z."/>
            <person name="Tsui S."/>
        </authorList>
    </citation>
    <scope>NUCLEOTIDE SEQUENCE</scope>
    <source>
        <strain evidence="4">Derf</strain>
        <tissue evidence="4">Whole organism</tissue>
    </source>
</reference>
<dbReference type="Gene3D" id="1.20.1280.50">
    <property type="match status" value="1"/>
</dbReference>
<dbReference type="GO" id="GO:0045835">
    <property type="term" value="P:negative regulation of meiotic nuclear division"/>
    <property type="evidence" value="ECO:0007669"/>
    <property type="project" value="InterPro"/>
</dbReference>
<name>A0A922HV31_DERFA</name>
<gene>
    <name evidence="4" type="ORF">DERF_009490</name>
    <name evidence="3" type="ORF">HUG17_7390</name>
</gene>
<evidence type="ECO:0000259" key="2">
    <source>
        <dbReference type="SMART" id="SM00256"/>
    </source>
</evidence>
<evidence type="ECO:0000256" key="1">
    <source>
        <dbReference type="SAM" id="MobiDB-lite"/>
    </source>
</evidence>
<evidence type="ECO:0000313" key="5">
    <source>
        <dbReference type="Proteomes" id="UP000790347"/>
    </source>
</evidence>
<accession>A0A922HV31</accession>
<evidence type="ECO:0000313" key="4">
    <source>
        <dbReference type="EMBL" id="KAH9511004.1"/>
    </source>
</evidence>
<dbReference type="PANTHER" id="PTHR15493:SF9">
    <property type="entry name" value="GH14043P"/>
    <property type="match status" value="1"/>
</dbReference>
<keyword evidence="5" id="KW-1185">Reference proteome</keyword>
<dbReference type="OrthoDB" id="6506941at2759"/>
<protein>
    <recommendedName>
        <fullName evidence="2">F-box domain-containing protein</fullName>
    </recommendedName>
</protein>
<dbReference type="PANTHER" id="PTHR15493">
    <property type="entry name" value="F-BOX ONLY PROTEIN 5 AND 43"/>
    <property type="match status" value="1"/>
</dbReference>
<dbReference type="GO" id="GO:0005634">
    <property type="term" value="C:nucleus"/>
    <property type="evidence" value="ECO:0007669"/>
    <property type="project" value="TreeGrafter"/>
</dbReference>
<reference evidence="3" key="3">
    <citation type="journal article" date="2021" name="World Allergy Organ. J.">
        <title>Chromosome-level assembly of Dermatophagoides farinae genome and transcriptome reveals two novel allergens Der f 37 and Der f 39.</title>
        <authorList>
            <person name="Chen J."/>
            <person name="Cai Z."/>
            <person name="Fan D."/>
            <person name="Hu J."/>
            <person name="Hou Y."/>
            <person name="He Y."/>
            <person name="Zhang Z."/>
            <person name="Zhao Z."/>
            <person name="Gao P."/>
            <person name="Hu W."/>
            <person name="Sun J."/>
            <person name="Li J."/>
            <person name="Ji K."/>
        </authorList>
    </citation>
    <scope>NUCLEOTIDE SEQUENCE</scope>
    <source>
        <strain evidence="3">JKM2019</strain>
    </source>
</reference>
<feature type="region of interest" description="Disordered" evidence="1">
    <location>
        <begin position="103"/>
        <end position="162"/>
    </location>
</feature>
<dbReference type="SUPFAM" id="SSF81383">
    <property type="entry name" value="F-box domain"/>
    <property type="match status" value="1"/>
</dbReference>
<dbReference type="EMBL" id="ASGP02000004">
    <property type="protein sequence ID" value="KAH9511004.1"/>
    <property type="molecule type" value="Genomic_DNA"/>
</dbReference>
<dbReference type="Proteomes" id="UP000790347">
    <property type="component" value="Unassembled WGS sequence"/>
</dbReference>
<sequence>MNTDNYLSTINVRIDFITELQNYPHILEKIFANLRPKDLRTISCVCRHWHDILRNQTPKANRRRSKSIEKLRKFKQIKGEENWPIDMKCARLKRKLRNERQALSSIQNLQSSSSSSTSDNRLSFLSQNSSAMTKNNDNDEVRSKPKRKRKRWTLAQVPFKSW</sequence>
<feature type="compositionally biased region" description="Low complexity" evidence="1">
    <location>
        <begin position="103"/>
        <end position="126"/>
    </location>
</feature>
<dbReference type="AlphaFoldDB" id="A0A922HV31"/>
<dbReference type="EMBL" id="SDOV01000009">
    <property type="protein sequence ID" value="KAH7637184.1"/>
    <property type="molecule type" value="Genomic_DNA"/>
</dbReference>
<proteinExistence type="predicted"/>
<evidence type="ECO:0000313" key="3">
    <source>
        <dbReference type="EMBL" id="KAH7637184.1"/>
    </source>
</evidence>
<dbReference type="Proteomes" id="UP000828236">
    <property type="component" value="Unassembled WGS sequence"/>
</dbReference>